<dbReference type="PANTHER" id="PTHR39322">
    <property type="entry name" value="ACYL-HOMOSERINE-LACTONE SYNTHASE"/>
    <property type="match status" value="1"/>
</dbReference>
<evidence type="ECO:0000313" key="7">
    <source>
        <dbReference type="EMBL" id="UOK73776.1"/>
    </source>
</evidence>
<dbReference type="InterPro" id="IPR001690">
    <property type="entry name" value="Autoind_synthase"/>
</dbReference>
<evidence type="ECO:0000256" key="6">
    <source>
        <dbReference type="RuleBase" id="RU361135"/>
    </source>
</evidence>
<keyword evidence="1 5" id="KW-0673">Quorum sensing</keyword>
<dbReference type="EC" id="2.3.1.184" evidence="6"/>
<evidence type="ECO:0000256" key="3">
    <source>
        <dbReference type="ARBA" id="ARBA00022691"/>
    </source>
</evidence>
<dbReference type="GO" id="GO:0061579">
    <property type="term" value="F:N-acyl homoserine lactone synthase activity"/>
    <property type="evidence" value="ECO:0007669"/>
    <property type="project" value="UniProtKB-UniRule"/>
</dbReference>
<keyword evidence="4 5" id="KW-0071">Autoinducer synthesis</keyword>
<dbReference type="RefSeq" id="WP_244451379.1">
    <property type="nucleotide sequence ID" value="NZ_CP083242.1"/>
</dbReference>
<dbReference type="PROSITE" id="PS51187">
    <property type="entry name" value="AUTOINDUCER_SYNTH_2"/>
    <property type="match status" value="1"/>
</dbReference>
<sequence>MLMVIPGSDVSRHPALMNRAHRFRHGVFVEEKGWEELRQPDGCERDQFDDAYAVHHICLRGEEIVGYQRLLPTTRPHLLTNVLTDLCRRAPPRGPRIFEWTRFCVAQGHREMRPRGDSPFLELAQGVVEWGAANRVDTVTVAIDWRLMVIAMQLRFFVRPLGFPKRVGRDEVVALRMSFNRETLTAIQAARGCTDPVLPTACWPSAA</sequence>
<dbReference type="Gene3D" id="3.40.630.30">
    <property type="match status" value="1"/>
</dbReference>
<dbReference type="Pfam" id="PF00765">
    <property type="entry name" value="Autoind_synth"/>
    <property type="match status" value="1"/>
</dbReference>
<dbReference type="PANTHER" id="PTHR39322:SF1">
    <property type="entry name" value="ISOVALERYL-HOMOSERINE LACTONE SYNTHASE"/>
    <property type="match status" value="1"/>
</dbReference>
<dbReference type="KEGG" id="apol:K9D25_24260"/>
<dbReference type="Proteomes" id="UP000831684">
    <property type="component" value="Plasmid pC"/>
</dbReference>
<keyword evidence="7" id="KW-0614">Plasmid</keyword>
<dbReference type="PRINTS" id="PR01549">
    <property type="entry name" value="AUTOINDCRSYN"/>
</dbReference>
<evidence type="ECO:0000313" key="8">
    <source>
        <dbReference type="Proteomes" id="UP000831684"/>
    </source>
</evidence>
<protein>
    <recommendedName>
        <fullName evidence="6">Acyl-homoserine-lactone synthase</fullName>
        <ecNumber evidence="6">2.3.1.184</ecNumber>
    </recommendedName>
    <alternativeName>
        <fullName evidence="6">Autoinducer synthesis protein</fullName>
    </alternativeName>
</protein>
<evidence type="ECO:0000256" key="1">
    <source>
        <dbReference type="ARBA" id="ARBA00022654"/>
    </source>
</evidence>
<organism evidence="7 8">
    <name type="scientific">Ancylobacter polymorphus</name>
    <dbReference type="NCBI Taxonomy" id="223390"/>
    <lineage>
        <taxon>Bacteria</taxon>
        <taxon>Pseudomonadati</taxon>
        <taxon>Pseudomonadota</taxon>
        <taxon>Alphaproteobacteria</taxon>
        <taxon>Hyphomicrobiales</taxon>
        <taxon>Xanthobacteraceae</taxon>
        <taxon>Ancylobacter</taxon>
    </lineage>
</organism>
<comment type="similarity">
    <text evidence="5 6">Belongs to the autoinducer synthase family.</text>
</comment>
<keyword evidence="2 6" id="KW-0808">Transferase</keyword>
<proteinExistence type="inferred from homology"/>
<keyword evidence="7" id="KW-0012">Acyltransferase</keyword>
<geneLocation type="plasmid" evidence="7 8">
    <name>pC</name>
</geneLocation>
<evidence type="ECO:0000256" key="2">
    <source>
        <dbReference type="ARBA" id="ARBA00022679"/>
    </source>
</evidence>
<dbReference type="EMBL" id="CP083242">
    <property type="protein sequence ID" value="UOK73776.1"/>
    <property type="molecule type" value="Genomic_DNA"/>
</dbReference>
<evidence type="ECO:0000256" key="5">
    <source>
        <dbReference type="PROSITE-ProRule" id="PRU00533"/>
    </source>
</evidence>
<gene>
    <name evidence="7" type="ORF">K9D25_24260</name>
</gene>
<dbReference type="GO" id="GO:0007165">
    <property type="term" value="P:signal transduction"/>
    <property type="evidence" value="ECO:0007669"/>
    <property type="project" value="TreeGrafter"/>
</dbReference>
<accession>A0A9E7D8J8</accession>
<dbReference type="InterPro" id="IPR016181">
    <property type="entry name" value="Acyl_CoA_acyltransferase"/>
</dbReference>
<keyword evidence="3 6" id="KW-0949">S-adenosyl-L-methionine</keyword>
<name>A0A9E7D8J8_9HYPH</name>
<comment type="catalytic activity">
    <reaction evidence="6">
        <text>a fatty acyl-[ACP] + S-adenosyl-L-methionine = an N-acyl-L-homoserine lactone + S-methyl-5'-thioadenosine + holo-[ACP] + H(+)</text>
        <dbReference type="Rhea" id="RHEA:10096"/>
        <dbReference type="Rhea" id="RHEA-COMP:9685"/>
        <dbReference type="Rhea" id="RHEA-COMP:14125"/>
        <dbReference type="ChEBI" id="CHEBI:15378"/>
        <dbReference type="ChEBI" id="CHEBI:17509"/>
        <dbReference type="ChEBI" id="CHEBI:55474"/>
        <dbReference type="ChEBI" id="CHEBI:59789"/>
        <dbReference type="ChEBI" id="CHEBI:64479"/>
        <dbReference type="ChEBI" id="CHEBI:138651"/>
        <dbReference type="EC" id="2.3.1.184"/>
    </reaction>
</comment>
<dbReference type="SUPFAM" id="SSF55729">
    <property type="entry name" value="Acyl-CoA N-acyltransferases (Nat)"/>
    <property type="match status" value="1"/>
</dbReference>
<dbReference type="GO" id="GO:0009372">
    <property type="term" value="P:quorum sensing"/>
    <property type="evidence" value="ECO:0007669"/>
    <property type="project" value="UniProtKB-UniRule"/>
</dbReference>
<evidence type="ECO:0000256" key="4">
    <source>
        <dbReference type="ARBA" id="ARBA00022929"/>
    </source>
</evidence>
<reference evidence="7" key="1">
    <citation type="submission" date="2021-09" db="EMBL/GenBank/DDBJ databases">
        <title>Network and meta-omics reveal the key degrader and cooperation patterns in an efficient 1,4-dioxane-degrading microbial community.</title>
        <authorList>
            <person name="Dai C."/>
        </authorList>
    </citation>
    <scope>NUCLEOTIDE SEQUENCE</scope>
    <source>
        <strain evidence="7">ZM13</strain>
        <plasmid evidence="7">pC</plasmid>
    </source>
</reference>
<dbReference type="AlphaFoldDB" id="A0A9E7D8J8"/>